<dbReference type="InterPro" id="IPR011978">
    <property type="entry name" value="YgfB-like"/>
</dbReference>
<name>A0A3B1C4B6_9ZZZZ</name>
<evidence type="ECO:0000313" key="2">
    <source>
        <dbReference type="EMBL" id="VAX11747.1"/>
    </source>
</evidence>
<dbReference type="PANTHER" id="PTHR37528">
    <property type="entry name" value="UPF0149 PROTEIN YGFB"/>
    <property type="match status" value="1"/>
</dbReference>
<dbReference type="PANTHER" id="PTHR37528:SF1">
    <property type="entry name" value="UPF0149 PROTEIN YGFB"/>
    <property type="match status" value="1"/>
</dbReference>
<comment type="similarity">
    <text evidence="1">Belongs to the UPF0149 family.</text>
</comment>
<dbReference type="SUPFAM" id="SSF101327">
    <property type="entry name" value="YgfB-like"/>
    <property type="match status" value="1"/>
</dbReference>
<dbReference type="AlphaFoldDB" id="A0A3B1C4B6"/>
<organism evidence="2">
    <name type="scientific">hydrothermal vent metagenome</name>
    <dbReference type="NCBI Taxonomy" id="652676"/>
    <lineage>
        <taxon>unclassified sequences</taxon>
        <taxon>metagenomes</taxon>
        <taxon>ecological metagenomes</taxon>
    </lineage>
</organism>
<evidence type="ECO:0008006" key="3">
    <source>
        <dbReference type="Google" id="ProtNLM"/>
    </source>
</evidence>
<gene>
    <name evidence="2" type="ORF">MNBD_GAMMA25-2163</name>
</gene>
<reference evidence="2" key="1">
    <citation type="submission" date="2018-06" db="EMBL/GenBank/DDBJ databases">
        <authorList>
            <person name="Zhirakovskaya E."/>
        </authorList>
    </citation>
    <scope>NUCLEOTIDE SEQUENCE</scope>
</reference>
<protein>
    <recommendedName>
        <fullName evidence="3">YecA family protein</fullName>
    </recommendedName>
</protein>
<sequence length="183" mass="20394">MDYEQINEALKRVHAELDSAECHGVLSGLLAVGDENAHSQWLAHCAPTVEPGDLLAEEAVDMLQSLYDQVLEDIKNPDFVYQLLLPDDETVLAERLEAFANWCQGFLMGMSLGGIVDTAKLPGELPGFINDLLEFTHVGDFDVDEAYDEQACLELVEYVRMGVLLFHEEICDLKEAAKPDMLH</sequence>
<dbReference type="EMBL" id="UOFY01000075">
    <property type="protein sequence ID" value="VAX11747.1"/>
    <property type="molecule type" value="Genomic_DNA"/>
</dbReference>
<proteinExistence type="inferred from homology"/>
<evidence type="ECO:0000256" key="1">
    <source>
        <dbReference type="ARBA" id="ARBA00038308"/>
    </source>
</evidence>
<dbReference type="InterPro" id="IPR036255">
    <property type="entry name" value="YgfB-like_sf"/>
</dbReference>
<dbReference type="Pfam" id="PF03695">
    <property type="entry name" value="UPF0149"/>
    <property type="match status" value="1"/>
</dbReference>
<dbReference type="Gene3D" id="1.20.120.740">
    <property type="entry name" value="YgfB uncharacterised protein family UPF0149, PF03695"/>
    <property type="match status" value="1"/>
</dbReference>
<accession>A0A3B1C4B6</accession>
<dbReference type="GO" id="GO:0005829">
    <property type="term" value="C:cytosol"/>
    <property type="evidence" value="ECO:0007669"/>
    <property type="project" value="TreeGrafter"/>
</dbReference>